<evidence type="ECO:0000256" key="3">
    <source>
        <dbReference type="ARBA" id="ARBA00023211"/>
    </source>
</evidence>
<dbReference type="RefSeq" id="WP_169456223.1">
    <property type="nucleotide sequence ID" value="NZ_CP051774.1"/>
</dbReference>
<dbReference type="GO" id="GO:0008973">
    <property type="term" value="F:phosphopentomutase activity"/>
    <property type="evidence" value="ECO:0007669"/>
    <property type="project" value="UniProtKB-UniRule"/>
</dbReference>
<dbReference type="AlphaFoldDB" id="A0A858RLG6"/>
<feature type="domain" description="Metalloenzyme" evidence="5">
    <location>
        <begin position="2"/>
        <end position="364"/>
    </location>
</feature>
<name>A0A858RLG6_9BACT</name>
<accession>A0A858RLG6</accession>
<dbReference type="NCBIfam" id="NF003766">
    <property type="entry name" value="PRK05362.1"/>
    <property type="match status" value="1"/>
</dbReference>
<reference evidence="6 7" key="1">
    <citation type="submission" date="2020-04" db="EMBL/GenBank/DDBJ databases">
        <title>Luteolibacter sp. G-1-1-1 isolated from soil.</title>
        <authorList>
            <person name="Dahal R.H."/>
        </authorList>
    </citation>
    <scope>NUCLEOTIDE SEQUENCE [LARGE SCALE GENOMIC DNA]</scope>
    <source>
        <strain evidence="6 7">G-1-1-1</strain>
    </source>
</reference>
<dbReference type="PANTHER" id="PTHR21110">
    <property type="entry name" value="PHOSPHOPENTOMUTASE"/>
    <property type="match status" value="1"/>
</dbReference>
<dbReference type="InterPro" id="IPR010045">
    <property type="entry name" value="DeoB"/>
</dbReference>
<dbReference type="InterPro" id="IPR024052">
    <property type="entry name" value="Phosphopentomutase_DeoB_cap_sf"/>
</dbReference>
<dbReference type="KEGG" id="luo:HHL09_19090"/>
<dbReference type="SUPFAM" id="SSF143856">
    <property type="entry name" value="DeoB insert domain-like"/>
    <property type="match status" value="1"/>
</dbReference>
<dbReference type="Gene3D" id="3.40.720.10">
    <property type="entry name" value="Alkaline Phosphatase, subunit A"/>
    <property type="match status" value="1"/>
</dbReference>
<dbReference type="InterPro" id="IPR006124">
    <property type="entry name" value="Metalloenzyme"/>
</dbReference>
<evidence type="ECO:0000313" key="6">
    <source>
        <dbReference type="EMBL" id="QJE97797.1"/>
    </source>
</evidence>
<comment type="similarity">
    <text evidence="1">Belongs to the phosphopentomutase family.</text>
</comment>
<keyword evidence="6" id="KW-0413">Isomerase</keyword>
<dbReference type="EMBL" id="CP051774">
    <property type="protein sequence ID" value="QJE97797.1"/>
    <property type="molecule type" value="Genomic_DNA"/>
</dbReference>
<keyword evidence="2" id="KW-0479">Metal-binding</keyword>
<dbReference type="GO" id="GO:0000287">
    <property type="term" value="F:magnesium ion binding"/>
    <property type="evidence" value="ECO:0007669"/>
    <property type="project" value="UniProtKB-UniRule"/>
</dbReference>
<protein>
    <recommendedName>
        <fullName evidence="4">Phosphopentomutase</fullName>
        <ecNumber evidence="4">5.4.2.7</ecNumber>
    </recommendedName>
</protein>
<dbReference type="Pfam" id="PF01676">
    <property type="entry name" value="Metalloenzyme"/>
    <property type="match status" value="1"/>
</dbReference>
<dbReference type="GO" id="GO:0009117">
    <property type="term" value="P:nucleotide metabolic process"/>
    <property type="evidence" value="ECO:0007669"/>
    <property type="project" value="UniProtKB-UniRule"/>
</dbReference>
<dbReference type="NCBIfam" id="TIGR01696">
    <property type="entry name" value="deoB"/>
    <property type="match status" value="1"/>
</dbReference>
<evidence type="ECO:0000256" key="4">
    <source>
        <dbReference type="NCBIfam" id="TIGR01696"/>
    </source>
</evidence>
<evidence type="ECO:0000256" key="2">
    <source>
        <dbReference type="ARBA" id="ARBA00022723"/>
    </source>
</evidence>
<dbReference type="GO" id="GO:0005829">
    <property type="term" value="C:cytosol"/>
    <property type="evidence" value="ECO:0007669"/>
    <property type="project" value="TreeGrafter"/>
</dbReference>
<proteinExistence type="inferred from homology"/>
<gene>
    <name evidence="6" type="ORF">HHL09_19090</name>
</gene>
<organism evidence="6 7">
    <name type="scientific">Luteolibacter luteus</name>
    <dbReference type="NCBI Taxonomy" id="2728835"/>
    <lineage>
        <taxon>Bacteria</taxon>
        <taxon>Pseudomonadati</taxon>
        <taxon>Verrucomicrobiota</taxon>
        <taxon>Verrucomicrobiia</taxon>
        <taxon>Verrucomicrobiales</taxon>
        <taxon>Verrucomicrobiaceae</taxon>
        <taxon>Luteolibacter</taxon>
    </lineage>
</organism>
<dbReference type="Proteomes" id="UP000501812">
    <property type="component" value="Chromosome"/>
</dbReference>
<evidence type="ECO:0000259" key="5">
    <source>
        <dbReference type="Pfam" id="PF01676"/>
    </source>
</evidence>
<evidence type="ECO:0000313" key="7">
    <source>
        <dbReference type="Proteomes" id="UP000501812"/>
    </source>
</evidence>
<keyword evidence="3" id="KW-0464">Manganese</keyword>
<dbReference type="SUPFAM" id="SSF53649">
    <property type="entry name" value="Alkaline phosphatase-like"/>
    <property type="match status" value="1"/>
</dbReference>
<keyword evidence="7" id="KW-1185">Reference proteome</keyword>
<dbReference type="PIRSF" id="PIRSF001491">
    <property type="entry name" value="Ppentomutase"/>
    <property type="match status" value="1"/>
</dbReference>
<sequence length="366" mass="40315">MKRALLIVLDSVGCGGAKDAAAYGDEGANTLGHLFERHDLELPHLASLGLNRLLGREEPRIFPASEAARMSEASAGKDTTTGHWEIAGCILREPFDTFTRFPQDLLDEIGGPFLGNVAASGTEILEQLGEMHLRTGKPIVYTSADSVLQIAAHEDAYGLEKLHALCERARQVLNRRGIRIGRVIARPFTGDPADRFKRTGNRHDYSLKPPGTILNRLRSEGIETIGVGKISDIFAGSGISESHPTRSNAEGMAAIERLWSESRELPHFIFANLVDFDSLYGHRRDPEGYAKCLREFDAWLGGFLPEIGEDLLIITADHGNDPYHHGTDHTREQVPLLTINSPLEVEDSADFIQVARIVARHFGLDE</sequence>
<dbReference type="GO" id="GO:0043094">
    <property type="term" value="P:metabolic compound salvage"/>
    <property type="evidence" value="ECO:0007669"/>
    <property type="project" value="UniProtKB-UniRule"/>
</dbReference>
<dbReference type="EC" id="5.4.2.7" evidence="4"/>
<dbReference type="PANTHER" id="PTHR21110:SF0">
    <property type="entry name" value="PHOSPHOPENTOMUTASE"/>
    <property type="match status" value="1"/>
</dbReference>
<dbReference type="Gene3D" id="3.30.70.1250">
    <property type="entry name" value="Phosphopentomutase"/>
    <property type="match status" value="1"/>
</dbReference>
<dbReference type="CDD" id="cd16009">
    <property type="entry name" value="PPM"/>
    <property type="match status" value="1"/>
</dbReference>
<evidence type="ECO:0000256" key="1">
    <source>
        <dbReference type="ARBA" id="ARBA00010373"/>
    </source>
</evidence>
<dbReference type="InterPro" id="IPR017850">
    <property type="entry name" value="Alkaline_phosphatase_core_sf"/>
</dbReference>